<sequence>MITCSAPGKIYFSGEHAVVYGEKAIAAAVDLRTRVTVQPSGDFIINSSLGSTGLDDKKHPYVTQCVRKIKDFIPTGVKIDITSDLPVGSGLGSSAAVTIATLYALSICFDTNHTLSDIADLGYEIERTLQGVASPTDTFVSTMGGVITVPDRQTLTLPKCHIVVGNTGSFSSTCELVASVNSLKQAYPDTIDPVISAIGKLADYGSGLIIDLNYPALGRLMNINHGLLDALGVGSNELSHLTWASREAGAWGAKTTGAGGGGCMVAITDQPEKVARAIKSAGGQAFITHVTPYGVKAE</sequence>
<comment type="caution">
    <text evidence="1">The sequence shown here is derived from an EMBL/GenBank/DDBJ whole genome shotgun (WGS) entry which is preliminary data.</text>
</comment>
<dbReference type="EMBL" id="QYBA01000040">
    <property type="protein sequence ID" value="TKY92319.1"/>
    <property type="molecule type" value="Genomic_DNA"/>
</dbReference>
<protein>
    <submittedName>
        <fullName evidence="1">Mevalonate kinase</fullName>
        <ecNumber evidence="1">2.7.1.36</ecNumber>
    </submittedName>
</protein>
<proteinExistence type="predicted"/>
<dbReference type="Proteomes" id="UP000315423">
    <property type="component" value="Unassembled WGS sequence"/>
</dbReference>
<keyword evidence="1" id="KW-0418">Kinase</keyword>
<dbReference type="EC" id="2.7.1.36" evidence="1"/>
<gene>
    <name evidence="1" type="primary">mvk</name>
    <name evidence="1" type="ORF">C5S46_01290</name>
</gene>
<keyword evidence="1" id="KW-0808">Transferase</keyword>
<evidence type="ECO:0000313" key="1">
    <source>
        <dbReference type="EMBL" id="TKY92319.1"/>
    </source>
</evidence>
<accession>A0AC61SD29</accession>
<name>A0AC61SD29_9EURY</name>
<organism evidence="1 2">
    <name type="scientific">Candidatus Methanomarinus sp</name>
    <dbReference type="NCBI Taxonomy" id="3386244"/>
    <lineage>
        <taxon>Archaea</taxon>
        <taxon>Methanobacteriati</taxon>
        <taxon>Methanobacteriota</taxon>
        <taxon>Stenosarchaea group</taxon>
        <taxon>Methanomicrobia</taxon>
        <taxon>Methanosarcinales</taxon>
        <taxon>ANME-2 cluster</taxon>
        <taxon>Candidatus Methanocomedenaceae</taxon>
        <taxon>Candidatus Methanomarinus</taxon>
    </lineage>
</organism>
<evidence type="ECO:0000313" key="2">
    <source>
        <dbReference type="Proteomes" id="UP000315423"/>
    </source>
</evidence>
<reference evidence="1" key="1">
    <citation type="submission" date="2018-09" db="EMBL/GenBank/DDBJ databases">
        <title>A genomic encyclopedia of anaerobic methanotrophic archaea.</title>
        <authorList>
            <person name="Skennerton C.T."/>
            <person name="Chadwick G.L."/>
            <person name="Laso-Perez R."/>
            <person name="Leu A.O."/>
            <person name="Speth D.R."/>
            <person name="Yu H."/>
            <person name="Morgan-Lang C."/>
            <person name="Hatzenpichler R."/>
            <person name="Goudeau D."/>
            <person name="Malmstrom R."/>
            <person name="Woyke T."/>
            <person name="Hallam S."/>
            <person name="Tyson G.W."/>
            <person name="Wegener G."/>
            <person name="Boetius A."/>
            <person name="Orphan V.J."/>
        </authorList>
    </citation>
    <scope>NUCLEOTIDE SEQUENCE</scope>
    <source>
        <strain evidence="1">CONS3730D10UFb2</strain>
    </source>
</reference>